<feature type="domain" description="Radical SAM core" evidence="5">
    <location>
        <begin position="46"/>
        <end position="143"/>
    </location>
</feature>
<dbReference type="GO" id="GO:0051536">
    <property type="term" value="F:iron-sulfur cluster binding"/>
    <property type="evidence" value="ECO:0007669"/>
    <property type="project" value="UniProtKB-KW"/>
</dbReference>
<evidence type="ECO:0000256" key="2">
    <source>
        <dbReference type="ARBA" id="ARBA00022723"/>
    </source>
</evidence>
<dbReference type="eggNOG" id="COG0535">
    <property type="taxonomic scope" value="Bacteria"/>
</dbReference>
<keyword evidence="8" id="KW-1185">Reference proteome</keyword>
<keyword evidence="1" id="KW-0949">S-adenosyl-L-methionine</keyword>
<dbReference type="SUPFAM" id="SSF102114">
    <property type="entry name" value="Radical SAM enzymes"/>
    <property type="match status" value="1"/>
</dbReference>
<evidence type="ECO:0000256" key="4">
    <source>
        <dbReference type="ARBA" id="ARBA00023014"/>
    </source>
</evidence>
<evidence type="ECO:0000256" key="1">
    <source>
        <dbReference type="ARBA" id="ARBA00022691"/>
    </source>
</evidence>
<dbReference type="Proteomes" id="UP000004259">
    <property type="component" value="Unassembled WGS sequence"/>
</dbReference>
<dbReference type="SFLD" id="SFLDS00029">
    <property type="entry name" value="Radical_SAM"/>
    <property type="match status" value="1"/>
</dbReference>
<dbReference type="InterPro" id="IPR058240">
    <property type="entry name" value="rSAM_sf"/>
</dbReference>
<evidence type="ECO:0000256" key="3">
    <source>
        <dbReference type="ARBA" id="ARBA00023004"/>
    </source>
</evidence>
<reference evidence="7 8" key="1">
    <citation type="submission" date="2011-02" db="EMBL/GenBank/DDBJ databases">
        <authorList>
            <person name="Nelson K.E."/>
            <person name="Sutton G."/>
            <person name="Torralba M."/>
            <person name="Durkin S."/>
            <person name="Harkins D."/>
            <person name="Montgomery R."/>
            <person name="Ziemer C."/>
            <person name="Klaassens E."/>
            <person name="Ocuiv P."/>
            <person name="Morrison M."/>
        </authorList>
    </citation>
    <scope>NUCLEOTIDE SEQUENCE [LARGE SCALE GENOMIC DNA]</scope>
    <source>
        <strain evidence="7 8">8</strain>
    </source>
</reference>
<keyword evidence="4" id="KW-0411">Iron-sulfur</keyword>
<sequence length="285" mass="32894">MFCMDNISSNTIDDLISNRKYFAQITQEFLKTISLERIPLFSSIEIETMNRCNGKCTFCPVNHDIDPRKFSRMSEPLFQKIIDELKTLNYRGRLALYSNNEPFLDVRIEDFARYARSALPRACIYIYTNGTVLNKTRLERILPSLDYMIIDNYDDNGIITDSIRQLIESCKSNTEFSKKVKISMRKQNEVLFSRGGNAPNKKIVQPLQMSCILPFKQIIIRPDGKLSLCSNDALGKYTLGDITTHSLVECWTSIEYMSVRKKIMLGRSECELCRACDSLYNPADY</sequence>
<feature type="domain" description="4Fe4S-binding SPASM" evidence="6">
    <location>
        <begin position="211"/>
        <end position="277"/>
    </location>
</feature>
<evidence type="ECO:0000259" key="5">
    <source>
        <dbReference type="Pfam" id="PF04055"/>
    </source>
</evidence>
<proteinExistence type="predicted"/>
<name>E9S786_RUMAL</name>
<dbReference type="PANTHER" id="PTHR11228">
    <property type="entry name" value="RADICAL SAM DOMAIN PROTEIN"/>
    <property type="match status" value="1"/>
</dbReference>
<keyword evidence="3" id="KW-0408">Iron</keyword>
<dbReference type="InterPro" id="IPR013785">
    <property type="entry name" value="Aldolase_TIM"/>
</dbReference>
<gene>
    <name evidence="7" type="ORF">CUS_4416</name>
</gene>
<dbReference type="CDD" id="cd21109">
    <property type="entry name" value="SPASM"/>
    <property type="match status" value="1"/>
</dbReference>
<evidence type="ECO:0000313" key="7">
    <source>
        <dbReference type="EMBL" id="EGC04858.1"/>
    </source>
</evidence>
<organism evidence="7 8">
    <name type="scientific">Ruminococcus albus 8</name>
    <dbReference type="NCBI Taxonomy" id="246199"/>
    <lineage>
        <taxon>Bacteria</taxon>
        <taxon>Bacillati</taxon>
        <taxon>Bacillota</taxon>
        <taxon>Clostridia</taxon>
        <taxon>Eubacteriales</taxon>
        <taxon>Oscillospiraceae</taxon>
        <taxon>Ruminococcus</taxon>
    </lineage>
</organism>
<accession>E9S786</accession>
<dbReference type="STRING" id="246199.CUS_4416"/>
<comment type="caution">
    <text evidence="7">The sequence shown here is derived from an EMBL/GenBank/DDBJ whole genome shotgun (WGS) entry which is preliminary data.</text>
</comment>
<dbReference type="PANTHER" id="PTHR11228:SF7">
    <property type="entry name" value="PQQA PEPTIDE CYCLASE"/>
    <property type="match status" value="1"/>
</dbReference>
<dbReference type="EMBL" id="ADKM02000006">
    <property type="protein sequence ID" value="EGC04858.1"/>
    <property type="molecule type" value="Genomic_DNA"/>
</dbReference>
<dbReference type="AlphaFoldDB" id="E9S786"/>
<dbReference type="InterPro" id="IPR007197">
    <property type="entry name" value="rSAM"/>
</dbReference>
<dbReference type="CDD" id="cd01335">
    <property type="entry name" value="Radical_SAM"/>
    <property type="match status" value="1"/>
</dbReference>
<evidence type="ECO:0000259" key="6">
    <source>
        <dbReference type="Pfam" id="PF13186"/>
    </source>
</evidence>
<dbReference type="Pfam" id="PF13186">
    <property type="entry name" value="SPASM"/>
    <property type="match status" value="1"/>
</dbReference>
<keyword evidence="2" id="KW-0479">Metal-binding</keyword>
<evidence type="ECO:0008006" key="9">
    <source>
        <dbReference type="Google" id="ProtNLM"/>
    </source>
</evidence>
<dbReference type="InterPro" id="IPR023885">
    <property type="entry name" value="4Fe4S-binding_SPASM_dom"/>
</dbReference>
<dbReference type="Pfam" id="PF04055">
    <property type="entry name" value="Radical_SAM"/>
    <property type="match status" value="1"/>
</dbReference>
<dbReference type="InterPro" id="IPR050377">
    <property type="entry name" value="Radical_SAM_PqqE_MftC-like"/>
</dbReference>
<protein>
    <recommendedName>
        <fullName evidence="9">Radical SAM domain protein</fullName>
    </recommendedName>
</protein>
<dbReference type="Gene3D" id="3.20.20.70">
    <property type="entry name" value="Aldolase class I"/>
    <property type="match status" value="1"/>
</dbReference>
<dbReference type="GO" id="GO:0003824">
    <property type="term" value="F:catalytic activity"/>
    <property type="evidence" value="ECO:0007669"/>
    <property type="project" value="InterPro"/>
</dbReference>
<evidence type="ECO:0000313" key="8">
    <source>
        <dbReference type="Proteomes" id="UP000004259"/>
    </source>
</evidence>
<dbReference type="GO" id="GO:0046872">
    <property type="term" value="F:metal ion binding"/>
    <property type="evidence" value="ECO:0007669"/>
    <property type="project" value="UniProtKB-KW"/>
</dbReference>